<dbReference type="Proteomes" id="UP000008064">
    <property type="component" value="Unassembled WGS sequence"/>
</dbReference>
<proteinExistence type="predicted"/>
<dbReference type="AlphaFoldDB" id="F8PEJ6"/>
<name>F8PEJ6_SERL9</name>
<sequence>MSYLTNNSNILVCYLWVKLANRFFKRDLQIASIHAKHSSKSLHAKNSVQKVIKHLLLSPGDFVEVGVEFDIVVKCGASGQKTVKVFPTFTHIIQLQESVAARSSNNQPKKCSAHNATMSMKRTKVRQTLDIATHLPNVETDIKNTNDNNTNVPFPTDVSLPALDHACTLDKGKGIDRGHKKPSQTLPPSDITLQKATTSIMPAADVSKTPDKSHQLLLQLPKTKMLALQPKHSSMEVAICASSIGAAMPQPILNAIDISEIAHYTEDFQIRIHRFVNFASNAVNIYSISKLPRHFTWGPERAIVGHILKVWFTYDNEPDRKATVGVVPLSSETADKVTTMLFNLSAMDNLVDKGLEDIKAIKWQSKLVRGQNLPVRDLVLMEVNIVHYKIKTDERQKALNRWVVYWTHLEFMRLSLLYCSNTTQENTEEDESVIPEFVL</sequence>
<dbReference type="KEGG" id="sla:SERLADRAFT_412233"/>
<evidence type="ECO:0000256" key="1">
    <source>
        <dbReference type="SAM" id="MobiDB-lite"/>
    </source>
</evidence>
<dbReference type="EMBL" id="GL945449">
    <property type="protein sequence ID" value="EGO18447.1"/>
    <property type="molecule type" value="Genomic_DNA"/>
</dbReference>
<dbReference type="OrthoDB" id="2680070at2759"/>
<dbReference type="HOGENOM" id="CLU_624321_0_0_1"/>
<reference evidence="2" key="1">
    <citation type="submission" date="2011-04" db="EMBL/GenBank/DDBJ databases">
        <title>Evolution of plant cell wall degrading machinery underlies the functional diversity of forest fungi.</title>
        <authorList>
            <consortium name="US DOE Joint Genome Institute (JGI-PGF)"/>
            <person name="Eastwood D.C."/>
            <person name="Floudas D."/>
            <person name="Binder M."/>
            <person name="Majcherczyk A."/>
            <person name="Schneider P."/>
            <person name="Aerts A."/>
            <person name="Asiegbu F.O."/>
            <person name="Baker S.E."/>
            <person name="Barry K."/>
            <person name="Bendiksby M."/>
            <person name="Blumentritt M."/>
            <person name="Coutinho P.M."/>
            <person name="Cullen D."/>
            <person name="Cullen D."/>
            <person name="Gathman A."/>
            <person name="Goodell B."/>
            <person name="Henrissat B."/>
            <person name="Ihrmark K."/>
            <person name="Kauserud H."/>
            <person name="Kohler A."/>
            <person name="LaButti K."/>
            <person name="Lapidus A."/>
            <person name="Lavin J.L."/>
            <person name="Lee Y.-H."/>
            <person name="Lindquist E."/>
            <person name="Lilly W."/>
            <person name="Lucas S."/>
            <person name="Morin E."/>
            <person name="Murat C."/>
            <person name="Oguiza J.A."/>
            <person name="Park J."/>
            <person name="Pisabarro A.G."/>
            <person name="Riley R."/>
            <person name="Rosling A."/>
            <person name="Salamov A."/>
            <person name="Schmidt O."/>
            <person name="Schmutz J."/>
            <person name="Skrede I."/>
            <person name="Stenlid J."/>
            <person name="Wiebenga A."/>
            <person name="Xie X."/>
            <person name="Kues U."/>
            <person name="Hibbett D.S."/>
            <person name="Hoffmeister D."/>
            <person name="Hogberg N."/>
            <person name="Martin F."/>
            <person name="Grigoriev I.V."/>
            <person name="Watkinson S.C."/>
        </authorList>
    </citation>
    <scope>NUCLEOTIDE SEQUENCE</scope>
    <source>
        <strain evidence="2">S7.9</strain>
    </source>
</reference>
<protein>
    <submittedName>
        <fullName evidence="2">Uncharacterized protein</fullName>
    </submittedName>
</protein>
<dbReference type="RefSeq" id="XP_007324820.1">
    <property type="nucleotide sequence ID" value="XM_007324758.1"/>
</dbReference>
<accession>F8PEJ6</accession>
<feature type="region of interest" description="Disordered" evidence="1">
    <location>
        <begin position="171"/>
        <end position="190"/>
    </location>
</feature>
<dbReference type="GeneID" id="18813022"/>
<organism>
    <name type="scientific">Serpula lacrymans var. lacrymans (strain S7.9)</name>
    <name type="common">Dry rot fungus</name>
    <dbReference type="NCBI Taxonomy" id="578457"/>
    <lineage>
        <taxon>Eukaryota</taxon>
        <taxon>Fungi</taxon>
        <taxon>Dikarya</taxon>
        <taxon>Basidiomycota</taxon>
        <taxon>Agaricomycotina</taxon>
        <taxon>Agaricomycetes</taxon>
        <taxon>Agaricomycetidae</taxon>
        <taxon>Boletales</taxon>
        <taxon>Coniophorineae</taxon>
        <taxon>Serpulaceae</taxon>
        <taxon>Serpula</taxon>
    </lineage>
</organism>
<evidence type="ECO:0000313" key="2">
    <source>
        <dbReference type="EMBL" id="EGO18447.1"/>
    </source>
</evidence>
<gene>
    <name evidence="2" type="ORF">SERLADRAFT_412233</name>
</gene>